<keyword evidence="3" id="KW-0813">Transport</keyword>
<name>A0A972FCN7_9RHOO</name>
<proteinExistence type="inferred from homology"/>
<keyword evidence="7 8" id="KW-0472">Membrane</keyword>
<dbReference type="EMBL" id="WTVM01000016">
    <property type="protein sequence ID" value="NMG02190.1"/>
    <property type="molecule type" value="Genomic_DNA"/>
</dbReference>
<evidence type="ECO:0000256" key="8">
    <source>
        <dbReference type="SAM" id="Phobius"/>
    </source>
</evidence>
<protein>
    <submittedName>
        <fullName evidence="9">PH regulation protein F</fullName>
    </submittedName>
</protein>
<dbReference type="GO" id="GO:0015385">
    <property type="term" value="F:sodium:proton antiporter activity"/>
    <property type="evidence" value="ECO:0007669"/>
    <property type="project" value="TreeGrafter"/>
</dbReference>
<evidence type="ECO:0000313" key="9">
    <source>
        <dbReference type="EMBL" id="NMG02190.1"/>
    </source>
</evidence>
<evidence type="ECO:0000256" key="4">
    <source>
        <dbReference type="ARBA" id="ARBA00022475"/>
    </source>
</evidence>
<dbReference type="AlphaFoldDB" id="A0A972FCN7"/>
<keyword evidence="4" id="KW-1003">Cell membrane</keyword>
<evidence type="ECO:0000256" key="1">
    <source>
        <dbReference type="ARBA" id="ARBA00004651"/>
    </source>
</evidence>
<organism evidence="9 10">
    <name type="scientific">Azoarcus taiwanensis</name>
    <dbReference type="NCBI Taxonomy" id="666964"/>
    <lineage>
        <taxon>Bacteria</taxon>
        <taxon>Pseudomonadati</taxon>
        <taxon>Pseudomonadota</taxon>
        <taxon>Betaproteobacteria</taxon>
        <taxon>Rhodocyclales</taxon>
        <taxon>Zoogloeaceae</taxon>
        <taxon>Azoarcus</taxon>
    </lineage>
</organism>
<dbReference type="PANTHER" id="PTHR34702">
    <property type="entry name" value="NA(+)/H(+) ANTIPORTER SUBUNIT F1"/>
    <property type="match status" value="1"/>
</dbReference>
<gene>
    <name evidence="9" type="ORF">GPA21_04295</name>
</gene>
<sequence>MSIELAGAFWVIPVVVVMLAISGLIIVVRLFKGPTGPDRVVAIDALTLVGVAAVALGAMISGQIVFLDVAVVLSLVAFLGTVAFAPLFRKSEQNRRERARVEGEEEAGQ</sequence>
<comment type="caution">
    <text evidence="9">The sequence shown here is derived from an EMBL/GenBank/DDBJ whole genome shotgun (WGS) entry which is preliminary data.</text>
</comment>
<feature type="transmembrane region" description="Helical" evidence="8">
    <location>
        <begin position="40"/>
        <end position="60"/>
    </location>
</feature>
<dbReference type="RefSeq" id="WP_168986978.1">
    <property type="nucleotide sequence ID" value="NZ_CAWPHM010000077.1"/>
</dbReference>
<dbReference type="Pfam" id="PF04066">
    <property type="entry name" value="MrpF_PhaF"/>
    <property type="match status" value="1"/>
</dbReference>
<dbReference type="Proteomes" id="UP000599523">
    <property type="component" value="Unassembled WGS sequence"/>
</dbReference>
<comment type="subcellular location">
    <subcellularLocation>
        <location evidence="1">Cell membrane</location>
        <topology evidence="1">Multi-pass membrane protein</topology>
    </subcellularLocation>
</comment>
<accession>A0A972FCN7</accession>
<dbReference type="InterPro" id="IPR007208">
    <property type="entry name" value="MrpF/PhaF-like"/>
</dbReference>
<dbReference type="PANTHER" id="PTHR34702:SF1">
    <property type="entry name" value="NA(+)_H(+) ANTIPORTER SUBUNIT F"/>
    <property type="match status" value="1"/>
</dbReference>
<evidence type="ECO:0000313" key="10">
    <source>
        <dbReference type="Proteomes" id="UP000599523"/>
    </source>
</evidence>
<reference evidence="9" key="1">
    <citation type="submission" date="2019-12" db="EMBL/GenBank/DDBJ databases">
        <title>Comparative genomics gives insights into the taxonomy of the Azoarcus-Aromatoleum group and reveals separate origins of nif in the plant-associated Azoarcus and non-plant-associated Aromatoleum sub-groups.</title>
        <authorList>
            <person name="Lafos M."/>
            <person name="Maluk M."/>
            <person name="Batista M."/>
            <person name="Junghare M."/>
            <person name="Carmona M."/>
            <person name="Faoro H."/>
            <person name="Cruz L.M."/>
            <person name="Battistoni F."/>
            <person name="De Souza E."/>
            <person name="Pedrosa F."/>
            <person name="Chen W.-M."/>
            <person name="Poole P.S."/>
            <person name="Dixon R.A."/>
            <person name="James E.K."/>
        </authorList>
    </citation>
    <scope>NUCLEOTIDE SEQUENCE</scope>
    <source>
        <strain evidence="9">NSC3</strain>
    </source>
</reference>
<evidence type="ECO:0000256" key="6">
    <source>
        <dbReference type="ARBA" id="ARBA00022989"/>
    </source>
</evidence>
<evidence type="ECO:0000256" key="7">
    <source>
        <dbReference type="ARBA" id="ARBA00023136"/>
    </source>
</evidence>
<evidence type="ECO:0000256" key="2">
    <source>
        <dbReference type="ARBA" id="ARBA00009212"/>
    </source>
</evidence>
<feature type="transmembrane region" description="Helical" evidence="8">
    <location>
        <begin position="66"/>
        <end position="88"/>
    </location>
</feature>
<dbReference type="GO" id="GO:0005886">
    <property type="term" value="C:plasma membrane"/>
    <property type="evidence" value="ECO:0007669"/>
    <property type="project" value="UniProtKB-SubCell"/>
</dbReference>
<evidence type="ECO:0000256" key="3">
    <source>
        <dbReference type="ARBA" id="ARBA00022448"/>
    </source>
</evidence>
<evidence type="ECO:0000256" key="5">
    <source>
        <dbReference type="ARBA" id="ARBA00022692"/>
    </source>
</evidence>
<comment type="similarity">
    <text evidence="2">Belongs to the CPA3 antiporters (TC 2.A.63) subunit F family.</text>
</comment>
<keyword evidence="10" id="KW-1185">Reference proteome</keyword>
<keyword evidence="5 8" id="KW-0812">Transmembrane</keyword>
<feature type="transmembrane region" description="Helical" evidence="8">
    <location>
        <begin position="6"/>
        <end position="28"/>
    </location>
</feature>
<keyword evidence="6 8" id="KW-1133">Transmembrane helix</keyword>